<evidence type="ECO:0000256" key="1">
    <source>
        <dbReference type="ARBA" id="ARBA00008416"/>
    </source>
</evidence>
<organism evidence="6 7">
    <name type="scientific">[Candida] railenensis</name>
    <dbReference type="NCBI Taxonomy" id="45579"/>
    <lineage>
        <taxon>Eukaryota</taxon>
        <taxon>Fungi</taxon>
        <taxon>Dikarya</taxon>
        <taxon>Ascomycota</taxon>
        <taxon>Saccharomycotina</taxon>
        <taxon>Pichiomycetes</taxon>
        <taxon>Debaryomycetaceae</taxon>
        <taxon>Kurtzmaniella</taxon>
    </lineage>
</organism>
<comment type="cofactor">
    <cofactor evidence="2">
        <name>Fe cation</name>
        <dbReference type="ChEBI" id="CHEBI:24875"/>
    </cofactor>
    <text evidence="2">Binds 1 Fe cation per subunit.</text>
</comment>
<dbReference type="EMBL" id="CAKXYY010000006">
    <property type="protein sequence ID" value="CAH2352309.1"/>
    <property type="molecule type" value="Genomic_DNA"/>
</dbReference>
<dbReference type="InterPro" id="IPR008778">
    <property type="entry name" value="Pirin_C_dom"/>
</dbReference>
<dbReference type="Pfam" id="PF02678">
    <property type="entry name" value="Pirin"/>
    <property type="match status" value="1"/>
</dbReference>
<dbReference type="Pfam" id="PF05726">
    <property type="entry name" value="Pirin_C"/>
    <property type="match status" value="1"/>
</dbReference>
<dbReference type="InterPro" id="IPR012093">
    <property type="entry name" value="Pirin"/>
</dbReference>
<dbReference type="CDD" id="cd02909">
    <property type="entry name" value="cupin_pirin_N"/>
    <property type="match status" value="1"/>
</dbReference>
<evidence type="ECO:0000259" key="5">
    <source>
        <dbReference type="Pfam" id="PF05726"/>
    </source>
</evidence>
<evidence type="ECO:0000256" key="2">
    <source>
        <dbReference type="PIRSR" id="PIRSR006232-1"/>
    </source>
</evidence>
<evidence type="ECO:0000313" key="7">
    <source>
        <dbReference type="Proteomes" id="UP000837801"/>
    </source>
</evidence>
<comment type="caution">
    <text evidence="6">The sequence shown here is derived from an EMBL/GenBank/DDBJ whole genome shotgun (WGS) entry which is preliminary data.</text>
</comment>
<feature type="binding site" evidence="2">
    <location>
        <position position="101"/>
    </location>
    <ligand>
        <name>Fe cation</name>
        <dbReference type="ChEBI" id="CHEBI:24875"/>
    </ligand>
</feature>
<dbReference type="Gene3D" id="2.60.120.10">
    <property type="entry name" value="Jelly Rolls"/>
    <property type="match status" value="2"/>
</dbReference>
<feature type="binding site" evidence="2">
    <location>
        <position position="99"/>
    </location>
    <ligand>
        <name>Fe cation</name>
        <dbReference type="ChEBI" id="CHEBI:24875"/>
    </ligand>
</feature>
<dbReference type="OrthoDB" id="198735at2759"/>
<dbReference type="InterPro" id="IPR011051">
    <property type="entry name" value="RmlC_Cupin_sf"/>
</dbReference>
<dbReference type="InterPro" id="IPR003829">
    <property type="entry name" value="Pirin_N_dom"/>
</dbReference>
<dbReference type="GO" id="GO:0046872">
    <property type="term" value="F:metal ion binding"/>
    <property type="evidence" value="ECO:0007669"/>
    <property type="project" value="UniProtKB-KW"/>
</dbReference>
<evidence type="ECO:0000313" key="6">
    <source>
        <dbReference type="EMBL" id="CAH2352309.1"/>
    </source>
</evidence>
<gene>
    <name evidence="6" type="ORF">CLIB1423_06S03488</name>
</gene>
<reference evidence="6" key="1">
    <citation type="submission" date="2022-03" db="EMBL/GenBank/DDBJ databases">
        <authorList>
            <person name="Legras J.-L."/>
            <person name="Devillers H."/>
            <person name="Grondin C."/>
        </authorList>
    </citation>
    <scope>NUCLEOTIDE SEQUENCE</scope>
    <source>
        <strain evidence="6">CLIB 1423</strain>
    </source>
</reference>
<dbReference type="CDD" id="cd02247">
    <property type="entry name" value="cupin_pirin_C"/>
    <property type="match status" value="1"/>
</dbReference>
<keyword evidence="2" id="KW-0479">Metal-binding</keyword>
<keyword evidence="7" id="KW-1185">Reference proteome</keyword>
<keyword evidence="2" id="KW-0408">Iron</keyword>
<dbReference type="PIRSF" id="PIRSF006232">
    <property type="entry name" value="Pirin"/>
    <property type="match status" value="1"/>
</dbReference>
<name>A0A9P0QN52_9ASCO</name>
<feature type="binding site" evidence="2">
    <location>
        <position position="55"/>
    </location>
    <ligand>
        <name>Fe cation</name>
        <dbReference type="ChEBI" id="CHEBI:24875"/>
    </ligand>
</feature>
<dbReference type="Proteomes" id="UP000837801">
    <property type="component" value="Unassembled WGS sequence"/>
</dbReference>
<feature type="domain" description="Pirin N-terminal" evidence="4">
    <location>
        <begin position="22"/>
        <end position="121"/>
    </location>
</feature>
<sequence>MTYRTALKVVSAIEQSEGVGARVRRSIGILNNRNFNPFLMLDHFKVSPKAGFPQHGHRGQETITLVLKGAIAHEDFTGSKGILYPGDLQFMTAGKGVVHSEMPVNLDGDQTTMVEGMQLWVDLPESLRDTNPRYRDLRAYEIPEVVQQDGKVKVKVISGESYGVESAHDLAYTPVQYYYATLKPKGVYTQKVPQNYNFFAYVLKGEKAVVNKDTVVPQYHNAFFNQDGDTIEISNEGSDEVELVLIGGEILNQKTVQHGPFVADCQENIYKAFSDFQYGRNGFEKMKTWNSLISGGVTVDMIDELGGGIEKRKEDERKYLESKKKEAETV</sequence>
<accession>A0A9P0QN52</accession>
<proteinExistence type="inferred from homology"/>
<evidence type="ECO:0000256" key="3">
    <source>
        <dbReference type="RuleBase" id="RU003457"/>
    </source>
</evidence>
<dbReference type="AlphaFoldDB" id="A0A9P0QN52"/>
<dbReference type="SUPFAM" id="SSF51182">
    <property type="entry name" value="RmlC-like cupins"/>
    <property type="match status" value="1"/>
</dbReference>
<dbReference type="InterPro" id="IPR014710">
    <property type="entry name" value="RmlC-like_jellyroll"/>
</dbReference>
<comment type="similarity">
    <text evidence="1 3">Belongs to the pirin family.</text>
</comment>
<protein>
    <recommendedName>
        <fullName evidence="8">Pirin</fullName>
    </recommendedName>
</protein>
<feature type="domain" description="Pirin C-terminal" evidence="5">
    <location>
        <begin position="178"/>
        <end position="282"/>
    </location>
</feature>
<dbReference type="PANTHER" id="PTHR13903">
    <property type="entry name" value="PIRIN-RELATED"/>
    <property type="match status" value="1"/>
</dbReference>
<feature type="binding site" evidence="2">
    <location>
        <position position="57"/>
    </location>
    <ligand>
        <name>Fe cation</name>
        <dbReference type="ChEBI" id="CHEBI:24875"/>
    </ligand>
</feature>
<evidence type="ECO:0000259" key="4">
    <source>
        <dbReference type="Pfam" id="PF02678"/>
    </source>
</evidence>
<dbReference type="PANTHER" id="PTHR13903:SF8">
    <property type="entry name" value="PIRIN"/>
    <property type="match status" value="1"/>
</dbReference>
<evidence type="ECO:0008006" key="8">
    <source>
        <dbReference type="Google" id="ProtNLM"/>
    </source>
</evidence>